<comment type="caution">
    <text evidence="1">The sequence shown here is derived from an EMBL/GenBank/DDBJ whole genome shotgun (WGS) entry which is preliminary data.</text>
</comment>
<reference evidence="1" key="1">
    <citation type="submission" date="2023-01" db="EMBL/GenBank/DDBJ databases">
        <title>Sulfurovum sp. zt1-1 genome assembly.</title>
        <authorList>
            <person name="Wang J."/>
        </authorList>
    </citation>
    <scope>NUCLEOTIDE SEQUENCE</scope>
    <source>
        <strain evidence="1">Zt1-1</strain>
    </source>
</reference>
<dbReference type="Gene3D" id="3.90.550.10">
    <property type="entry name" value="Spore Coat Polysaccharide Biosynthesis Protein SpsA, Chain A"/>
    <property type="match status" value="1"/>
</dbReference>
<keyword evidence="2" id="KW-1185">Reference proteome</keyword>
<dbReference type="SUPFAM" id="SSF53448">
    <property type="entry name" value="Nucleotide-diphospho-sugar transferases"/>
    <property type="match status" value="1"/>
</dbReference>
<evidence type="ECO:0000313" key="1">
    <source>
        <dbReference type="EMBL" id="MDM5272400.1"/>
    </source>
</evidence>
<proteinExistence type="predicted"/>
<sequence>MKLNILISTIDNRILNLKNILQTYDANITYIISHQVTQDLNHELETYIDVLSHRDDVVYGRLPNKGVAKNRNNTLRYLQPSTVSLIVDDDVILCENAFYNVLQAFLENPSADFISFKILDLEDKDFKSYPKVKQWHSLRTLTGIGTTEVAFKSDFVLSNQIRFDERFGPGSDIYPSGEDFIFAMDLYKRKAKMLYIPIPIVKHPHDSTGNDWNSNIVFAKGAVFARVFGYLSVIVDVYFSLKHRKEYKEQFTFYRYLKRMLSGSYDYLSRKCDA</sequence>
<name>A0ABT7QZX8_9BACT</name>
<evidence type="ECO:0000313" key="2">
    <source>
        <dbReference type="Proteomes" id="UP001169069"/>
    </source>
</evidence>
<dbReference type="InterPro" id="IPR029044">
    <property type="entry name" value="Nucleotide-diphossugar_trans"/>
</dbReference>
<organism evidence="1 2">
    <name type="scientific">Sulfurovum zhangzhouensis</name>
    <dbReference type="NCBI Taxonomy" id="3019067"/>
    <lineage>
        <taxon>Bacteria</taxon>
        <taxon>Pseudomonadati</taxon>
        <taxon>Campylobacterota</taxon>
        <taxon>Epsilonproteobacteria</taxon>
        <taxon>Campylobacterales</taxon>
        <taxon>Sulfurovaceae</taxon>
        <taxon>Sulfurovum</taxon>
    </lineage>
</organism>
<gene>
    <name evidence="1" type="ORF">PGH07_09435</name>
</gene>
<dbReference type="EMBL" id="JAQIBD010000003">
    <property type="protein sequence ID" value="MDM5272400.1"/>
    <property type="molecule type" value="Genomic_DNA"/>
</dbReference>
<dbReference type="Proteomes" id="UP001169069">
    <property type="component" value="Unassembled WGS sequence"/>
</dbReference>
<dbReference type="CDD" id="cd00761">
    <property type="entry name" value="Glyco_tranf_GTA_type"/>
    <property type="match status" value="1"/>
</dbReference>
<protein>
    <submittedName>
        <fullName evidence="1">Glycosyltransferase family A protein</fullName>
    </submittedName>
</protein>
<accession>A0ABT7QZX8</accession>
<dbReference type="RefSeq" id="WP_289414201.1">
    <property type="nucleotide sequence ID" value="NZ_JAQIBD010000003.1"/>
</dbReference>